<dbReference type="AlphaFoldDB" id="A0A2J6PGL5"/>
<organism evidence="2 3">
    <name type="scientific">Hyaloscypha hepaticicola</name>
    <dbReference type="NCBI Taxonomy" id="2082293"/>
    <lineage>
        <taxon>Eukaryota</taxon>
        <taxon>Fungi</taxon>
        <taxon>Dikarya</taxon>
        <taxon>Ascomycota</taxon>
        <taxon>Pezizomycotina</taxon>
        <taxon>Leotiomycetes</taxon>
        <taxon>Helotiales</taxon>
        <taxon>Hyaloscyphaceae</taxon>
        <taxon>Hyaloscypha</taxon>
    </lineage>
</organism>
<keyword evidence="3" id="KW-1185">Reference proteome</keyword>
<protein>
    <submittedName>
        <fullName evidence="2">Uncharacterized protein</fullName>
    </submittedName>
</protein>
<reference evidence="2 3" key="1">
    <citation type="submission" date="2016-05" db="EMBL/GenBank/DDBJ databases">
        <title>A degradative enzymes factory behind the ericoid mycorrhizal symbiosis.</title>
        <authorList>
            <consortium name="DOE Joint Genome Institute"/>
            <person name="Martino E."/>
            <person name="Morin E."/>
            <person name="Grelet G."/>
            <person name="Kuo A."/>
            <person name="Kohler A."/>
            <person name="Daghino S."/>
            <person name="Barry K."/>
            <person name="Choi C."/>
            <person name="Cichocki N."/>
            <person name="Clum A."/>
            <person name="Copeland A."/>
            <person name="Hainaut M."/>
            <person name="Haridas S."/>
            <person name="Labutti K."/>
            <person name="Lindquist E."/>
            <person name="Lipzen A."/>
            <person name="Khouja H.-R."/>
            <person name="Murat C."/>
            <person name="Ohm R."/>
            <person name="Olson A."/>
            <person name="Spatafora J."/>
            <person name="Veneault-Fourrey C."/>
            <person name="Henrissat B."/>
            <person name="Grigoriev I."/>
            <person name="Martin F."/>
            <person name="Perotto S."/>
        </authorList>
    </citation>
    <scope>NUCLEOTIDE SEQUENCE [LARGE SCALE GENOMIC DNA]</scope>
    <source>
        <strain evidence="2 3">UAMH 7357</strain>
    </source>
</reference>
<proteinExistence type="predicted"/>
<evidence type="ECO:0000256" key="1">
    <source>
        <dbReference type="SAM" id="MobiDB-lite"/>
    </source>
</evidence>
<gene>
    <name evidence="2" type="ORF">NA56DRAFT_712355</name>
</gene>
<evidence type="ECO:0000313" key="3">
    <source>
        <dbReference type="Proteomes" id="UP000235672"/>
    </source>
</evidence>
<dbReference type="Proteomes" id="UP000235672">
    <property type="component" value="Unassembled WGS sequence"/>
</dbReference>
<sequence>MSSVAQALFPLQITSCLVTAVGMSPKLAIAVKSLQSCSAIVHFVAASSLASSMDSGTSKNDSTAARPSHWHRRQATGQYGSGDAATGATCTPQQDITLESYVSTLQCDITNSTLITHIGRFEIRTASFTMPNDYFMDDSMY</sequence>
<feature type="compositionally biased region" description="Polar residues" evidence="1">
    <location>
        <begin position="52"/>
        <end position="65"/>
    </location>
</feature>
<dbReference type="EMBL" id="KZ613535">
    <property type="protein sequence ID" value="PMD13177.1"/>
    <property type="molecule type" value="Genomic_DNA"/>
</dbReference>
<evidence type="ECO:0000313" key="2">
    <source>
        <dbReference type="EMBL" id="PMD13177.1"/>
    </source>
</evidence>
<feature type="region of interest" description="Disordered" evidence="1">
    <location>
        <begin position="52"/>
        <end position="86"/>
    </location>
</feature>
<name>A0A2J6PGL5_9HELO</name>
<accession>A0A2J6PGL5</accession>